<dbReference type="EMBL" id="AGWL01000002">
    <property type="protein sequence ID" value="EKU95656.1"/>
    <property type="molecule type" value="Genomic_DNA"/>
</dbReference>
<feature type="compositionally biased region" description="Polar residues" evidence="1">
    <location>
        <begin position="174"/>
        <end position="195"/>
    </location>
</feature>
<accession>K9EIE2</accession>
<proteinExistence type="predicted"/>
<sequence length="255" mass="25902">MIGLGAVLILIVAFVVFAYAYGKVTERQEAVLEKPDQLYQPTQCTNAMLKASLAMTGAVAGSPSTFHVNLTNTSEDNPCFIDVGWKNLTVEITSGGAHVSDTGVCQVGPQSNILLLDRQMSATYDVAWTGTVSGKACATNGDWARPGTYQARAILNGNIELGTLSFEIRPAGSRPQTISATSEAISPVESASPSEGETPAEGENANDGASAPADDAPTPVSGASAPAEGESALADAASEPVDATPGADPTAGSAG</sequence>
<dbReference type="Proteomes" id="UP000009888">
    <property type="component" value="Unassembled WGS sequence"/>
</dbReference>
<organism evidence="2 3">
    <name type="scientific">Actinobaculum massiliense ACS-171-V-Col2</name>
    <dbReference type="NCBI Taxonomy" id="883066"/>
    <lineage>
        <taxon>Bacteria</taxon>
        <taxon>Bacillati</taxon>
        <taxon>Actinomycetota</taxon>
        <taxon>Actinomycetes</taxon>
        <taxon>Actinomycetales</taxon>
        <taxon>Actinomycetaceae</taxon>
        <taxon>Actinobaculum</taxon>
    </lineage>
</organism>
<protein>
    <recommendedName>
        <fullName evidence="4">Intracellular proteinase inhibitor BsuPI domain-containing protein</fullName>
    </recommendedName>
</protein>
<keyword evidence="3" id="KW-1185">Reference proteome</keyword>
<reference evidence="2 3" key="1">
    <citation type="submission" date="2012-09" db="EMBL/GenBank/DDBJ databases">
        <title>The Genome Sequence of Actinobaculum massiliae ACS-171-V-COL2.</title>
        <authorList>
            <consortium name="The Broad Institute Genome Sequencing Platform"/>
            <person name="Earl A."/>
            <person name="Ward D."/>
            <person name="Feldgarden M."/>
            <person name="Gevers D."/>
            <person name="Saerens B."/>
            <person name="Vaneechoutte M."/>
            <person name="Walker B."/>
            <person name="Young S.K."/>
            <person name="Zeng Q."/>
            <person name="Gargeya S."/>
            <person name="Fitzgerald M."/>
            <person name="Haas B."/>
            <person name="Abouelleil A."/>
            <person name="Alvarado L."/>
            <person name="Arachchi H.M."/>
            <person name="Berlin A."/>
            <person name="Chapman S.B."/>
            <person name="Goldberg J."/>
            <person name="Griggs A."/>
            <person name="Gujja S."/>
            <person name="Hansen M."/>
            <person name="Howarth C."/>
            <person name="Imamovic A."/>
            <person name="Larimer J."/>
            <person name="McCowen C."/>
            <person name="Montmayeur A."/>
            <person name="Murphy C."/>
            <person name="Neiman D."/>
            <person name="Pearson M."/>
            <person name="Priest M."/>
            <person name="Roberts A."/>
            <person name="Saif S."/>
            <person name="Shea T."/>
            <person name="Sisk P."/>
            <person name="Sykes S."/>
            <person name="Wortman J."/>
            <person name="Nusbaum C."/>
            <person name="Birren B."/>
        </authorList>
    </citation>
    <scope>NUCLEOTIDE SEQUENCE [LARGE SCALE GENOMIC DNA]</scope>
    <source>
        <strain evidence="3">ACS-171-V-Col2</strain>
    </source>
</reference>
<dbReference type="AlphaFoldDB" id="K9EIE2"/>
<feature type="compositionally biased region" description="Low complexity" evidence="1">
    <location>
        <begin position="221"/>
        <end position="234"/>
    </location>
</feature>
<comment type="caution">
    <text evidence="2">The sequence shown here is derived from an EMBL/GenBank/DDBJ whole genome shotgun (WGS) entry which is preliminary data.</text>
</comment>
<gene>
    <name evidence="2" type="ORF">HMPREF9233_00443</name>
</gene>
<dbReference type="STRING" id="202789.GCA_001457435_01692"/>
<evidence type="ECO:0008006" key="4">
    <source>
        <dbReference type="Google" id="ProtNLM"/>
    </source>
</evidence>
<evidence type="ECO:0000313" key="3">
    <source>
        <dbReference type="Proteomes" id="UP000009888"/>
    </source>
</evidence>
<dbReference type="HOGENOM" id="CLU_1088335_0_0_11"/>
<evidence type="ECO:0000256" key="1">
    <source>
        <dbReference type="SAM" id="MobiDB-lite"/>
    </source>
</evidence>
<evidence type="ECO:0000313" key="2">
    <source>
        <dbReference type="EMBL" id="EKU95656.1"/>
    </source>
</evidence>
<feature type="region of interest" description="Disordered" evidence="1">
    <location>
        <begin position="173"/>
        <end position="255"/>
    </location>
</feature>
<dbReference type="PATRIC" id="fig|883066.3.peg.464"/>
<name>K9EIE2_9ACTO</name>